<proteinExistence type="predicted"/>
<gene>
    <name evidence="3" type="ORF">CDL12_15730</name>
</gene>
<feature type="chain" id="PRO_5013661485" description="Transmembrane protein" evidence="2">
    <location>
        <begin position="26"/>
        <end position="80"/>
    </location>
</feature>
<organism evidence="3 4">
    <name type="scientific">Handroanthus impetiginosus</name>
    <dbReference type="NCBI Taxonomy" id="429701"/>
    <lineage>
        <taxon>Eukaryota</taxon>
        <taxon>Viridiplantae</taxon>
        <taxon>Streptophyta</taxon>
        <taxon>Embryophyta</taxon>
        <taxon>Tracheophyta</taxon>
        <taxon>Spermatophyta</taxon>
        <taxon>Magnoliopsida</taxon>
        <taxon>eudicotyledons</taxon>
        <taxon>Gunneridae</taxon>
        <taxon>Pentapetalae</taxon>
        <taxon>asterids</taxon>
        <taxon>lamiids</taxon>
        <taxon>Lamiales</taxon>
        <taxon>Bignoniaceae</taxon>
        <taxon>Crescentiina</taxon>
        <taxon>Tabebuia alliance</taxon>
        <taxon>Handroanthus</taxon>
    </lineage>
</organism>
<dbReference type="PANTHER" id="PTHR33474">
    <property type="entry name" value="TRANSMEMBRANE PROTEIN"/>
    <property type="match status" value="1"/>
</dbReference>
<dbReference type="OrthoDB" id="747636at2759"/>
<keyword evidence="4" id="KW-1185">Reference proteome</keyword>
<keyword evidence="2" id="KW-0732">Signal</keyword>
<dbReference type="AlphaFoldDB" id="A0A2G9H2C0"/>
<evidence type="ECO:0000256" key="1">
    <source>
        <dbReference type="SAM" id="MobiDB-lite"/>
    </source>
</evidence>
<dbReference type="Proteomes" id="UP000231279">
    <property type="component" value="Unassembled WGS sequence"/>
</dbReference>
<name>A0A2G9H2C0_9LAMI</name>
<comment type="caution">
    <text evidence="3">The sequence shown here is derived from an EMBL/GenBank/DDBJ whole genome shotgun (WGS) entry which is preliminary data.</text>
</comment>
<dbReference type="EMBL" id="NKXS01002897">
    <property type="protein sequence ID" value="PIN11665.1"/>
    <property type="molecule type" value="Genomic_DNA"/>
</dbReference>
<feature type="signal peptide" evidence="2">
    <location>
        <begin position="1"/>
        <end position="25"/>
    </location>
</feature>
<dbReference type="STRING" id="429701.A0A2G9H2C0"/>
<evidence type="ECO:0008006" key="5">
    <source>
        <dbReference type="Google" id="ProtNLM"/>
    </source>
</evidence>
<protein>
    <recommendedName>
        <fullName evidence="5">Transmembrane protein</fullName>
    </recommendedName>
</protein>
<dbReference type="PANTHER" id="PTHR33474:SF28">
    <property type="entry name" value="OS01G0815400 PROTEIN"/>
    <property type="match status" value="1"/>
</dbReference>
<evidence type="ECO:0000313" key="3">
    <source>
        <dbReference type="EMBL" id="PIN11665.1"/>
    </source>
</evidence>
<accession>A0A2G9H2C0</accession>
<sequence length="80" mass="8821">MNGKEAIIFLFMLLFAFSSLSSTIAVPSSRSLKFITDENISTQHLYDEFQTEGRMDVEVADYSGTGANNHHDPKPPPGSL</sequence>
<reference evidence="4" key="1">
    <citation type="journal article" date="2018" name="Gigascience">
        <title>Genome assembly of the Pink Ipe (Handroanthus impetiginosus, Bignoniaceae), a highly valued, ecologically keystone Neotropical timber forest tree.</title>
        <authorList>
            <person name="Silva-Junior O.B."/>
            <person name="Grattapaglia D."/>
            <person name="Novaes E."/>
            <person name="Collevatti R.G."/>
        </authorList>
    </citation>
    <scope>NUCLEOTIDE SEQUENCE [LARGE SCALE GENOMIC DNA]</scope>
    <source>
        <strain evidence="4">cv. UFG-1</strain>
    </source>
</reference>
<evidence type="ECO:0000256" key="2">
    <source>
        <dbReference type="SAM" id="SignalP"/>
    </source>
</evidence>
<feature type="region of interest" description="Disordered" evidence="1">
    <location>
        <begin position="60"/>
        <end position="80"/>
    </location>
</feature>
<evidence type="ECO:0000313" key="4">
    <source>
        <dbReference type="Proteomes" id="UP000231279"/>
    </source>
</evidence>